<evidence type="ECO:0000313" key="4">
    <source>
        <dbReference type="Proteomes" id="UP001066276"/>
    </source>
</evidence>
<feature type="signal peptide" evidence="2">
    <location>
        <begin position="1"/>
        <end position="20"/>
    </location>
</feature>
<evidence type="ECO:0008006" key="5">
    <source>
        <dbReference type="Google" id="ProtNLM"/>
    </source>
</evidence>
<feature type="chain" id="PRO_5043485109" description="Secreted protein" evidence="2">
    <location>
        <begin position="21"/>
        <end position="100"/>
    </location>
</feature>
<reference evidence="3" key="1">
    <citation type="journal article" date="2022" name="bioRxiv">
        <title>Sequencing and chromosome-scale assembly of the giantPleurodeles waltlgenome.</title>
        <authorList>
            <person name="Brown T."/>
            <person name="Elewa A."/>
            <person name="Iarovenko S."/>
            <person name="Subramanian E."/>
            <person name="Araus A.J."/>
            <person name="Petzold A."/>
            <person name="Susuki M."/>
            <person name="Suzuki K.-i.T."/>
            <person name="Hayashi T."/>
            <person name="Toyoda A."/>
            <person name="Oliveira C."/>
            <person name="Osipova E."/>
            <person name="Leigh N.D."/>
            <person name="Simon A."/>
            <person name="Yun M.H."/>
        </authorList>
    </citation>
    <scope>NUCLEOTIDE SEQUENCE</scope>
    <source>
        <strain evidence="3">20211129_DDA</strain>
        <tissue evidence="3">Liver</tissue>
    </source>
</reference>
<feature type="compositionally biased region" description="Polar residues" evidence="1">
    <location>
        <begin position="85"/>
        <end position="100"/>
    </location>
</feature>
<accession>A0AAV7TTM4</accession>
<gene>
    <name evidence="3" type="ORF">NDU88_004465</name>
</gene>
<evidence type="ECO:0000313" key="3">
    <source>
        <dbReference type="EMBL" id="KAJ1179229.1"/>
    </source>
</evidence>
<protein>
    <recommendedName>
        <fullName evidence="5">Secreted protein</fullName>
    </recommendedName>
</protein>
<dbReference type="AlphaFoldDB" id="A0AAV7TTM4"/>
<dbReference type="Proteomes" id="UP001066276">
    <property type="component" value="Chromosome 3_2"/>
</dbReference>
<dbReference type="EMBL" id="JANPWB010000006">
    <property type="protein sequence ID" value="KAJ1179229.1"/>
    <property type="molecule type" value="Genomic_DNA"/>
</dbReference>
<sequence>MDGHVLVLVLTSTATVGCSGEDLCFYFFIFRLCEHGHGRWSGARFASHERLLGNGHAEETDAASASVSASHWRLLGNGHAEETDATSASVSQETETLALV</sequence>
<proteinExistence type="predicted"/>
<comment type="caution">
    <text evidence="3">The sequence shown here is derived from an EMBL/GenBank/DDBJ whole genome shotgun (WGS) entry which is preliminary data.</text>
</comment>
<name>A0AAV7TTM4_PLEWA</name>
<keyword evidence="2" id="KW-0732">Signal</keyword>
<keyword evidence="4" id="KW-1185">Reference proteome</keyword>
<evidence type="ECO:0000256" key="2">
    <source>
        <dbReference type="SAM" id="SignalP"/>
    </source>
</evidence>
<organism evidence="3 4">
    <name type="scientific">Pleurodeles waltl</name>
    <name type="common">Iberian ribbed newt</name>
    <dbReference type="NCBI Taxonomy" id="8319"/>
    <lineage>
        <taxon>Eukaryota</taxon>
        <taxon>Metazoa</taxon>
        <taxon>Chordata</taxon>
        <taxon>Craniata</taxon>
        <taxon>Vertebrata</taxon>
        <taxon>Euteleostomi</taxon>
        <taxon>Amphibia</taxon>
        <taxon>Batrachia</taxon>
        <taxon>Caudata</taxon>
        <taxon>Salamandroidea</taxon>
        <taxon>Salamandridae</taxon>
        <taxon>Pleurodelinae</taxon>
        <taxon>Pleurodeles</taxon>
    </lineage>
</organism>
<evidence type="ECO:0000256" key="1">
    <source>
        <dbReference type="SAM" id="MobiDB-lite"/>
    </source>
</evidence>
<feature type="region of interest" description="Disordered" evidence="1">
    <location>
        <begin position="80"/>
        <end position="100"/>
    </location>
</feature>